<evidence type="ECO:0000313" key="1">
    <source>
        <dbReference type="EMBL" id="MFC5382051.1"/>
    </source>
</evidence>
<evidence type="ECO:0008006" key="3">
    <source>
        <dbReference type="Google" id="ProtNLM"/>
    </source>
</evidence>
<protein>
    <recommendedName>
        <fullName evidence="3">YD repeat-containing protein</fullName>
    </recommendedName>
</protein>
<proteinExistence type="predicted"/>
<name>A0ABW0GT09_9MICO</name>
<evidence type="ECO:0000313" key="2">
    <source>
        <dbReference type="Proteomes" id="UP001596122"/>
    </source>
</evidence>
<sequence>MCTEKVEVFDDLARPTLTSLTVNAGTSGRLPAALAGTYKQSVTYDALGNIDSRTLPAVPGMPAETIH</sequence>
<reference evidence="2" key="1">
    <citation type="journal article" date="2019" name="Int. J. Syst. Evol. Microbiol.">
        <title>The Global Catalogue of Microorganisms (GCM) 10K type strain sequencing project: providing services to taxonomists for standard genome sequencing and annotation.</title>
        <authorList>
            <consortium name="The Broad Institute Genomics Platform"/>
            <consortium name="The Broad Institute Genome Sequencing Center for Infectious Disease"/>
            <person name="Wu L."/>
            <person name="Ma J."/>
        </authorList>
    </citation>
    <scope>NUCLEOTIDE SEQUENCE [LARGE SCALE GENOMIC DNA]</scope>
    <source>
        <strain evidence="2">CCUG 43114</strain>
    </source>
</reference>
<dbReference type="RefSeq" id="WP_340269866.1">
    <property type="nucleotide sequence ID" value="NZ_JBBEOG010000005.1"/>
</dbReference>
<comment type="caution">
    <text evidence="1">The sequence shown here is derived from an EMBL/GenBank/DDBJ whole genome shotgun (WGS) entry which is preliminary data.</text>
</comment>
<dbReference type="EMBL" id="JBHSLD010000014">
    <property type="protein sequence ID" value="MFC5382051.1"/>
    <property type="molecule type" value="Genomic_DNA"/>
</dbReference>
<dbReference type="Proteomes" id="UP001596122">
    <property type="component" value="Unassembled WGS sequence"/>
</dbReference>
<accession>A0ABW0GT09</accession>
<keyword evidence="2" id="KW-1185">Reference proteome</keyword>
<gene>
    <name evidence="1" type="ORF">ACFPJ6_14850</name>
</gene>
<organism evidence="1 2">
    <name type="scientific">Aquipuribacter nitratireducens</name>
    <dbReference type="NCBI Taxonomy" id="650104"/>
    <lineage>
        <taxon>Bacteria</taxon>
        <taxon>Bacillati</taxon>
        <taxon>Actinomycetota</taxon>
        <taxon>Actinomycetes</taxon>
        <taxon>Micrococcales</taxon>
        <taxon>Intrasporangiaceae</taxon>
        <taxon>Aquipuribacter</taxon>
    </lineage>
</organism>